<feature type="compositionally biased region" description="Basic and acidic residues" evidence="1">
    <location>
        <begin position="322"/>
        <end position="338"/>
    </location>
</feature>
<dbReference type="Gene3D" id="1.10.150.50">
    <property type="entry name" value="Transcription Factor, Ets-1"/>
    <property type="match status" value="1"/>
</dbReference>
<dbReference type="PROSITE" id="PS50105">
    <property type="entry name" value="SAM_DOMAIN"/>
    <property type="match status" value="1"/>
</dbReference>
<feature type="compositionally biased region" description="Basic and acidic residues" evidence="1">
    <location>
        <begin position="187"/>
        <end position="196"/>
    </location>
</feature>
<dbReference type="GeneTree" id="ENSGT00630000089942"/>
<feature type="region of interest" description="Disordered" evidence="1">
    <location>
        <begin position="147"/>
        <end position="424"/>
    </location>
</feature>
<reference evidence="3" key="2">
    <citation type="submission" date="2025-08" db="UniProtKB">
        <authorList>
            <consortium name="Ensembl"/>
        </authorList>
    </citation>
    <scope>IDENTIFICATION</scope>
</reference>
<organism evidence="3 4">
    <name type="scientific">Macaca fascicularis</name>
    <name type="common">Crab-eating macaque</name>
    <name type="synonym">Cynomolgus monkey</name>
    <dbReference type="NCBI Taxonomy" id="9541"/>
    <lineage>
        <taxon>Eukaryota</taxon>
        <taxon>Metazoa</taxon>
        <taxon>Chordata</taxon>
        <taxon>Craniata</taxon>
        <taxon>Vertebrata</taxon>
        <taxon>Euteleostomi</taxon>
        <taxon>Mammalia</taxon>
        <taxon>Eutheria</taxon>
        <taxon>Euarchontoglires</taxon>
        <taxon>Primates</taxon>
        <taxon>Haplorrhini</taxon>
        <taxon>Catarrhini</taxon>
        <taxon>Cercopithecidae</taxon>
        <taxon>Cercopithecinae</taxon>
        <taxon>Macaca</taxon>
    </lineage>
</organism>
<feature type="compositionally biased region" description="Basic and acidic residues" evidence="1">
    <location>
        <begin position="346"/>
        <end position="364"/>
    </location>
</feature>
<reference evidence="3" key="3">
    <citation type="submission" date="2025-09" db="UniProtKB">
        <authorList>
            <consortium name="Ensembl"/>
        </authorList>
    </citation>
    <scope>IDENTIFICATION</scope>
</reference>
<evidence type="ECO:0000313" key="4">
    <source>
        <dbReference type="Proteomes" id="UP000233100"/>
    </source>
</evidence>
<dbReference type="AlphaFoldDB" id="A0A7N9DBV6"/>
<dbReference type="Ensembl" id="ENSMFAT00000084945.1">
    <property type="protein sequence ID" value="ENSMFAP00000061901.1"/>
    <property type="gene ID" value="ENSMFAG00000037857.2"/>
</dbReference>
<feature type="compositionally biased region" description="Basic and acidic residues" evidence="1">
    <location>
        <begin position="84"/>
        <end position="93"/>
    </location>
</feature>
<dbReference type="PANTHER" id="PTHR46829">
    <property type="entry name" value="STERILE ALPHA MOTIF DOMAIN-CONTAINING PROTEIN 15"/>
    <property type="match status" value="1"/>
</dbReference>
<dbReference type="InterPro" id="IPR001660">
    <property type="entry name" value="SAM"/>
</dbReference>
<dbReference type="PANTHER" id="PTHR46829:SF1">
    <property type="entry name" value="STERILE ALPHA MOTIF DOMAIN-CONTAINING PROTEIN 15"/>
    <property type="match status" value="1"/>
</dbReference>
<dbReference type="Proteomes" id="UP000233100">
    <property type="component" value="Chromosome 7"/>
</dbReference>
<dbReference type="InterPro" id="IPR013761">
    <property type="entry name" value="SAM/pointed_sf"/>
</dbReference>
<feature type="region of interest" description="Disordered" evidence="1">
    <location>
        <begin position="1"/>
        <end position="108"/>
    </location>
</feature>
<keyword evidence="4" id="KW-1185">Reference proteome</keyword>
<dbReference type="SMART" id="SM00454">
    <property type="entry name" value="SAM"/>
    <property type="match status" value="1"/>
</dbReference>
<gene>
    <name evidence="3" type="primary">SAMD15</name>
</gene>
<feature type="domain" description="SAM" evidence="2">
    <location>
        <begin position="538"/>
        <end position="584"/>
    </location>
</feature>
<feature type="compositionally biased region" description="Basic and acidic residues" evidence="1">
    <location>
        <begin position="19"/>
        <end position="53"/>
    </location>
</feature>
<dbReference type="SUPFAM" id="SSF47769">
    <property type="entry name" value="SAM/Pointed domain"/>
    <property type="match status" value="1"/>
</dbReference>
<evidence type="ECO:0000256" key="1">
    <source>
        <dbReference type="SAM" id="MobiDB-lite"/>
    </source>
</evidence>
<dbReference type="Bgee" id="ENSMFAG00000037857">
    <property type="expression patterns" value="Expressed in pituitary gland and 3 other cell types or tissues"/>
</dbReference>
<evidence type="ECO:0000313" key="3">
    <source>
        <dbReference type="Ensembl" id="ENSMFAP00000061901.1"/>
    </source>
</evidence>
<protein>
    <submittedName>
        <fullName evidence="3">Sterile alpha motif domain containing 15</fullName>
    </submittedName>
</protein>
<feature type="compositionally biased region" description="Basic and acidic residues" evidence="1">
    <location>
        <begin position="228"/>
        <end position="266"/>
    </location>
</feature>
<feature type="compositionally biased region" description="Acidic residues" evidence="1">
    <location>
        <begin position="1"/>
        <end position="18"/>
    </location>
</feature>
<dbReference type="Pfam" id="PF07647">
    <property type="entry name" value="SAM_2"/>
    <property type="match status" value="1"/>
</dbReference>
<evidence type="ECO:0000259" key="2">
    <source>
        <dbReference type="PROSITE" id="PS50105"/>
    </source>
</evidence>
<name>A0A7N9DBV6_MACFA</name>
<accession>A0A7N9DBV6</accession>
<feature type="compositionally biased region" description="Basic and acidic residues" evidence="1">
    <location>
        <begin position="383"/>
        <end position="422"/>
    </location>
</feature>
<feature type="compositionally biased region" description="Acidic residues" evidence="1">
    <location>
        <begin position="268"/>
        <end position="277"/>
    </location>
</feature>
<feature type="compositionally biased region" description="Basic and acidic residues" evidence="1">
    <location>
        <begin position="284"/>
        <end position="314"/>
    </location>
</feature>
<reference evidence="3 4" key="1">
    <citation type="submission" date="2013-03" db="EMBL/GenBank/DDBJ databases">
        <authorList>
            <person name="Warren W."/>
            <person name="Wilson R.K."/>
        </authorList>
    </citation>
    <scope>NUCLEOTIDE SEQUENCE</scope>
</reference>
<sequence length="727" mass="82953">MAEVPEDYDSGPDEDGEPESERPELHKSYENAERDTMAEADSKLPAEIYHEPQPETEEEDFREGEPKSAKNVQLKPGGTALEGIAKESKRDVPSETEPGIPQEVKSEREMGEFFKDLEAPMDETHESDLEPPEEAKLNVTEDVFLESAMETDPVPPTETMSEVSGATVRERNLELLEEGTELGVPEESLRVQHEETGVEPPEQTQLDFPSEKPGESLEETDLQPPKMTKPDIPEETQRESTEKKRTEPPEQARPEFPEKEPRKSSEEAGLEPPEETQPEVPGEMQRKATEEKGTELPERTKPDLPDHKSRKSTDENVPEPLEEIKLEFPEEESRKPNEETILEQSEMMKPESPEEIRKSNEEKNPQPPEETGLVLPQEINPQVEEKTQTKPTEEKNLELPDETKPRETHVEFPKEDRPEPIKSKYSVGKNELEFREPKKGKWSLSDEFKKEYYALGSIRESEESIGTHYEFSQPLQKSFDVSEVCSYLDPSESLTELNEFVHEKEVVDLSQDLKELVSEDDETQSKQGTELQFEHLNWDPEKVAEWISQLGFPQYKECFITNFISGRKLIHVNCSNLPQMGITNFEDMKVSCVQSFPTEHCNSATICLKPTFFASSLGSHFCQWCHHNSSPSGSQRLPPLSPLIPINIPRTVHCSCGTYTIWLSSFPLFKPYGLMPRTPQWPPAFSLSPWALWIQGPCFYALTFHLLMYYSETFFGSLLLTKIVSVP</sequence>
<proteinExistence type="predicted"/>